<dbReference type="Pfam" id="PF14238">
    <property type="entry name" value="DUF4340"/>
    <property type="match status" value="2"/>
</dbReference>
<protein>
    <submittedName>
        <fullName evidence="2">DUF4340 domain-containing protein</fullName>
    </submittedName>
</protein>
<dbReference type="Proteomes" id="UP000886005">
    <property type="component" value="Unassembled WGS sequence"/>
</dbReference>
<dbReference type="AlphaFoldDB" id="A0A7V1LKZ7"/>
<evidence type="ECO:0000259" key="1">
    <source>
        <dbReference type="Pfam" id="PF14238"/>
    </source>
</evidence>
<name>A0A7V1LKZ7_CALAY</name>
<comment type="caution">
    <text evidence="2">The sequence shown here is derived from an EMBL/GenBank/DDBJ whole genome shotgun (WGS) entry which is preliminary data.</text>
</comment>
<accession>A0A7V1LKZ7</accession>
<feature type="domain" description="DUF4340" evidence="1">
    <location>
        <begin position="202"/>
        <end position="369"/>
    </location>
</feature>
<organism evidence="2">
    <name type="scientific">Caldithrix abyssi</name>
    <dbReference type="NCBI Taxonomy" id="187145"/>
    <lineage>
        <taxon>Bacteria</taxon>
        <taxon>Pseudomonadati</taxon>
        <taxon>Calditrichota</taxon>
        <taxon>Calditrichia</taxon>
        <taxon>Calditrichales</taxon>
        <taxon>Calditrichaceae</taxon>
        <taxon>Caldithrix</taxon>
    </lineage>
</organism>
<proteinExistence type="predicted"/>
<dbReference type="InterPro" id="IPR025641">
    <property type="entry name" value="DUF4340"/>
</dbReference>
<feature type="domain" description="DUF4340" evidence="1">
    <location>
        <begin position="68"/>
        <end position="198"/>
    </location>
</feature>
<dbReference type="EMBL" id="DRLD01000118">
    <property type="protein sequence ID" value="HED09910.1"/>
    <property type="molecule type" value="Genomic_DNA"/>
</dbReference>
<evidence type="ECO:0000313" key="2">
    <source>
        <dbReference type="EMBL" id="HED09910.1"/>
    </source>
</evidence>
<reference evidence="2" key="1">
    <citation type="journal article" date="2020" name="mSystems">
        <title>Genome- and Community-Level Interaction Insights into Carbon Utilization and Element Cycling Functions of Hydrothermarchaeota in Hydrothermal Sediment.</title>
        <authorList>
            <person name="Zhou Z."/>
            <person name="Liu Y."/>
            <person name="Xu W."/>
            <person name="Pan J."/>
            <person name="Luo Z.H."/>
            <person name="Li M."/>
        </authorList>
    </citation>
    <scope>NUCLEOTIDE SEQUENCE [LARGE SCALE GENOMIC DNA]</scope>
    <source>
        <strain evidence="2">HyVt-456</strain>
    </source>
</reference>
<gene>
    <name evidence="2" type="ORF">ENJ10_04425</name>
</gene>
<sequence length="441" mass="50070">MRNTLILFLVALALGAYVYLYEYKGEEQRQKAREKEEKLIAFDEGEIRAWEVENGGRRIRFEKKDDQWRITAPVKTDADGATVNAFLRTLTGAKKIRTFSLAGKDKNQYGLNNPQLSLRIEGPDGSDSLFLGADAAFGDNIYAARDDSLVMVTPAVLKRNAQKSLFDWRDKKALHFDKEAVKRIELKTPRGTFEFAKEGVEWQLTRPIKSRADQAAVRALLNKLDFGRVLAVVTESATDLSVFSLQNPAYKIALYQGENQSRSGVSFSRPEGKMVYGKDDARPHIFKVDTLFMEPFNKTLYGFREKKLADFRPGSIRRIKLENGGRTMSFKRDTSSQWIALNDSGEIRNIKITTMLSALSNLKARSFLDGKTGSLKKYGLDKPVAIVELYIDDQPELRLEFGRVTQKARYVRNTLSGQIVTVKEADIRDILLTHDDLFKKK</sequence>